<dbReference type="AlphaFoldDB" id="A0A1P8WMH2"/>
<dbReference type="Proteomes" id="UP000187735">
    <property type="component" value="Chromosome"/>
</dbReference>
<sequence length="54" mass="5595">MLSWALTFFVLALIAAALGFGVLSGTAMSIAKICIAVFLILAVISLVTGRRVPS</sequence>
<dbReference type="HAMAP" id="MF_01361">
    <property type="entry name" value="UPF0391"/>
    <property type="match status" value="1"/>
</dbReference>
<protein>
    <submittedName>
        <fullName evidence="6">Small integral membrane protein</fullName>
    </submittedName>
</protein>
<evidence type="ECO:0000313" key="6">
    <source>
        <dbReference type="EMBL" id="APZ95265.1"/>
    </source>
</evidence>
<name>A0A1P8WMH2_9PLAN</name>
<dbReference type="KEGG" id="fmr:Fuma_04921"/>
<dbReference type="OrthoDB" id="2665934at2"/>
<dbReference type="GO" id="GO:0005886">
    <property type="term" value="C:plasma membrane"/>
    <property type="evidence" value="ECO:0007669"/>
    <property type="project" value="InterPro"/>
</dbReference>
<organism evidence="6 7">
    <name type="scientific">Fuerstiella marisgermanici</name>
    <dbReference type="NCBI Taxonomy" id="1891926"/>
    <lineage>
        <taxon>Bacteria</taxon>
        <taxon>Pseudomonadati</taxon>
        <taxon>Planctomycetota</taxon>
        <taxon>Planctomycetia</taxon>
        <taxon>Planctomycetales</taxon>
        <taxon>Planctomycetaceae</taxon>
        <taxon>Fuerstiella</taxon>
    </lineage>
</organism>
<keyword evidence="7" id="KW-1185">Reference proteome</keyword>
<evidence type="ECO:0000256" key="2">
    <source>
        <dbReference type="ARBA" id="ARBA00022692"/>
    </source>
</evidence>
<dbReference type="Pfam" id="PF07043">
    <property type="entry name" value="DUF1328"/>
    <property type="match status" value="1"/>
</dbReference>
<evidence type="ECO:0000313" key="7">
    <source>
        <dbReference type="Proteomes" id="UP000187735"/>
    </source>
</evidence>
<reference evidence="6 7" key="1">
    <citation type="journal article" date="2016" name="Front. Microbiol.">
        <title>Fuerstia marisgermanicae gen. nov., sp. nov., an Unusual Member of the Phylum Planctomycetes from the German Wadden Sea.</title>
        <authorList>
            <person name="Kohn T."/>
            <person name="Heuer A."/>
            <person name="Jogler M."/>
            <person name="Vollmers J."/>
            <person name="Boedeker C."/>
            <person name="Bunk B."/>
            <person name="Rast P."/>
            <person name="Borchert D."/>
            <person name="Glockner I."/>
            <person name="Freese H.M."/>
            <person name="Klenk H.P."/>
            <person name="Overmann J."/>
            <person name="Kaster A.K."/>
            <person name="Rohde M."/>
            <person name="Wiegand S."/>
            <person name="Jogler C."/>
        </authorList>
    </citation>
    <scope>NUCLEOTIDE SEQUENCE [LARGE SCALE GENOMIC DNA]</scope>
    <source>
        <strain evidence="6 7">NH11</strain>
    </source>
</reference>
<dbReference type="EMBL" id="CP017641">
    <property type="protein sequence ID" value="APZ95265.1"/>
    <property type="molecule type" value="Genomic_DNA"/>
</dbReference>
<evidence type="ECO:0000256" key="1">
    <source>
        <dbReference type="ARBA" id="ARBA00022475"/>
    </source>
</evidence>
<keyword evidence="1" id="KW-1003">Cell membrane</keyword>
<keyword evidence="2 5" id="KW-0812">Transmembrane</keyword>
<dbReference type="STRING" id="1891926.Fuma_04921"/>
<dbReference type="NCBIfam" id="NF010229">
    <property type="entry name" value="PRK13682.1-4"/>
    <property type="match status" value="1"/>
</dbReference>
<dbReference type="RefSeq" id="WP_077026452.1">
    <property type="nucleotide sequence ID" value="NZ_CP017641.1"/>
</dbReference>
<feature type="transmembrane region" description="Helical" evidence="5">
    <location>
        <begin position="29"/>
        <end position="49"/>
    </location>
</feature>
<dbReference type="InterPro" id="IPR009760">
    <property type="entry name" value="DUF1328"/>
</dbReference>
<gene>
    <name evidence="6" type="ORF">Fuma_04921</name>
</gene>
<keyword evidence="3 5" id="KW-1133">Transmembrane helix</keyword>
<dbReference type="PIRSF" id="PIRSF036466">
    <property type="entry name" value="UCP036466"/>
    <property type="match status" value="1"/>
</dbReference>
<evidence type="ECO:0000256" key="4">
    <source>
        <dbReference type="ARBA" id="ARBA00023136"/>
    </source>
</evidence>
<proteinExistence type="inferred from homology"/>
<accession>A0A1P8WMH2</accession>
<evidence type="ECO:0000256" key="3">
    <source>
        <dbReference type="ARBA" id="ARBA00022989"/>
    </source>
</evidence>
<keyword evidence="4 5" id="KW-0472">Membrane</keyword>
<evidence type="ECO:0000256" key="5">
    <source>
        <dbReference type="SAM" id="Phobius"/>
    </source>
</evidence>